<feature type="transmembrane region" description="Helical" evidence="1">
    <location>
        <begin position="6"/>
        <end position="24"/>
    </location>
</feature>
<evidence type="ECO:0000256" key="1">
    <source>
        <dbReference type="SAM" id="Phobius"/>
    </source>
</evidence>
<feature type="transmembrane region" description="Helical" evidence="1">
    <location>
        <begin position="29"/>
        <end position="46"/>
    </location>
</feature>
<dbReference type="Proteomes" id="UP000078386">
    <property type="component" value="Unassembled WGS sequence"/>
</dbReference>
<protein>
    <recommendedName>
        <fullName evidence="4">DUF2878 domain-containing protein</fullName>
    </recommendedName>
</protein>
<dbReference type="Pfam" id="PF11086">
    <property type="entry name" value="DUF2878"/>
    <property type="match status" value="1"/>
</dbReference>
<feature type="transmembrane region" description="Helical" evidence="1">
    <location>
        <begin position="78"/>
        <end position="97"/>
    </location>
</feature>
<feature type="transmembrane region" description="Helical" evidence="1">
    <location>
        <begin position="52"/>
        <end position="71"/>
    </location>
</feature>
<comment type="caution">
    <text evidence="2">The sequence shown here is derived from an EMBL/GenBank/DDBJ whole genome shotgun (WGS) entry which is preliminary data.</text>
</comment>
<dbReference type="InterPro" id="IPR021306">
    <property type="entry name" value="DUF2878"/>
</dbReference>
<accession>A0A1B7K315</accession>
<name>A0A1B7K315_9ENTR</name>
<evidence type="ECO:0000313" key="2">
    <source>
        <dbReference type="EMBL" id="OAT54523.1"/>
    </source>
</evidence>
<keyword evidence="1" id="KW-0472">Membrane</keyword>
<evidence type="ECO:0000313" key="3">
    <source>
        <dbReference type="Proteomes" id="UP000078386"/>
    </source>
</evidence>
<dbReference type="PATRIC" id="fig|1354264.4.peg.1581"/>
<sequence>MKRYLQIFLLAVGFDLYWFLVVFFRERGLVLWLGIAILALMMLPPARRLYALLLAVAGSCLDALWALTGLIDFHGEGVLPFWMIALWLMFATVWTQLASSTTLPGWILALMAVCGGPVAYWLGQRLGAITFLQPTIVVVGALTTGWLVLMLLFHILLGRRQ</sequence>
<keyword evidence="1" id="KW-0812">Transmembrane</keyword>
<organism evidence="2 3">
    <name type="scientific">Kluyvera georgiana ATCC 51603</name>
    <dbReference type="NCBI Taxonomy" id="1354264"/>
    <lineage>
        <taxon>Bacteria</taxon>
        <taxon>Pseudomonadati</taxon>
        <taxon>Pseudomonadota</taxon>
        <taxon>Gammaproteobacteria</taxon>
        <taxon>Enterobacterales</taxon>
        <taxon>Enterobacteriaceae</taxon>
        <taxon>Kluyvera</taxon>
    </lineage>
</organism>
<feature type="transmembrane region" description="Helical" evidence="1">
    <location>
        <begin position="103"/>
        <end position="123"/>
    </location>
</feature>
<reference evidence="2 3" key="1">
    <citation type="submission" date="2016-04" db="EMBL/GenBank/DDBJ databases">
        <title>ATOL: Assembling a taxonomically balanced genome-scale reconstruction of the evolutionary history of the Enterobacteriaceae.</title>
        <authorList>
            <person name="Plunkett G.III."/>
            <person name="Neeno-Eckwall E.C."/>
            <person name="Glasner J.D."/>
            <person name="Perna N.T."/>
        </authorList>
    </citation>
    <scope>NUCLEOTIDE SEQUENCE [LARGE SCALE GENOMIC DNA]</scope>
    <source>
        <strain evidence="2 3">ATCC 51603</strain>
    </source>
</reference>
<gene>
    <name evidence="2" type="ORF">M989_01520</name>
</gene>
<evidence type="ECO:0008006" key="4">
    <source>
        <dbReference type="Google" id="ProtNLM"/>
    </source>
</evidence>
<proteinExistence type="predicted"/>
<keyword evidence="1" id="KW-1133">Transmembrane helix</keyword>
<dbReference type="RefSeq" id="WP_064543926.1">
    <property type="nucleotide sequence ID" value="NZ_LXEU01000037.1"/>
</dbReference>
<feature type="transmembrane region" description="Helical" evidence="1">
    <location>
        <begin position="135"/>
        <end position="157"/>
    </location>
</feature>
<keyword evidence="3" id="KW-1185">Reference proteome</keyword>
<dbReference type="AlphaFoldDB" id="A0A1B7K315"/>
<dbReference type="EMBL" id="LXEU01000037">
    <property type="protein sequence ID" value="OAT54523.1"/>
    <property type="molecule type" value="Genomic_DNA"/>
</dbReference>